<dbReference type="GO" id="GO:0003677">
    <property type="term" value="F:DNA binding"/>
    <property type="evidence" value="ECO:0007669"/>
    <property type="project" value="InterPro"/>
</dbReference>
<evidence type="ECO:0000259" key="4">
    <source>
        <dbReference type="Pfam" id="PF08281"/>
    </source>
</evidence>
<proteinExistence type="predicted"/>
<dbReference type="PANTHER" id="PTHR43133">
    <property type="entry name" value="RNA POLYMERASE ECF-TYPE SIGMA FACTO"/>
    <property type="match status" value="1"/>
</dbReference>
<dbReference type="EMBL" id="FKBS01000014">
    <property type="protein sequence ID" value="SAI28978.1"/>
    <property type="molecule type" value="Genomic_DNA"/>
</dbReference>
<keyword evidence="1" id="KW-0805">Transcription regulation</keyword>
<dbReference type="NCBIfam" id="TIGR02937">
    <property type="entry name" value="sigma70-ECF"/>
    <property type="match status" value="1"/>
</dbReference>
<evidence type="ECO:0000313" key="5">
    <source>
        <dbReference type="EMBL" id="SAI28978.1"/>
    </source>
</evidence>
<keyword evidence="2" id="KW-0731">Sigma factor</keyword>
<dbReference type="SUPFAM" id="SSF88659">
    <property type="entry name" value="Sigma3 and sigma4 domains of RNA polymerase sigma factors"/>
    <property type="match status" value="1"/>
</dbReference>
<evidence type="ECO:0000256" key="2">
    <source>
        <dbReference type="ARBA" id="ARBA00023082"/>
    </source>
</evidence>
<dbReference type="OrthoDB" id="192021at2"/>
<evidence type="ECO:0000313" key="6">
    <source>
        <dbReference type="Proteomes" id="UP000077037"/>
    </source>
</evidence>
<dbReference type="AlphaFoldDB" id="A0A157P644"/>
<dbReference type="InterPro" id="IPR013324">
    <property type="entry name" value="RNA_pol_sigma_r3/r4-like"/>
</dbReference>
<keyword evidence="3" id="KW-0804">Transcription</keyword>
<feature type="domain" description="RNA polymerase sigma factor 70 region 4 type 2" evidence="4">
    <location>
        <begin position="107"/>
        <end position="157"/>
    </location>
</feature>
<gene>
    <name evidence="5" type="primary">fecI_8</name>
    <name evidence="5" type="ORF">SAMEA1982600_02299</name>
</gene>
<dbReference type="InterPro" id="IPR014284">
    <property type="entry name" value="RNA_pol_sigma-70_dom"/>
</dbReference>
<dbReference type="InterPro" id="IPR013249">
    <property type="entry name" value="RNA_pol_sigma70_r4_t2"/>
</dbReference>
<dbReference type="RefSeq" id="WP_066411959.1">
    <property type="nucleotide sequence ID" value="NZ_FKBS01000014.1"/>
</dbReference>
<organism evidence="5 6">
    <name type="scientific">Bordetella ansorpii</name>
    <dbReference type="NCBI Taxonomy" id="288768"/>
    <lineage>
        <taxon>Bacteria</taxon>
        <taxon>Pseudomonadati</taxon>
        <taxon>Pseudomonadota</taxon>
        <taxon>Betaproteobacteria</taxon>
        <taxon>Burkholderiales</taxon>
        <taxon>Alcaligenaceae</taxon>
        <taxon>Bordetella</taxon>
    </lineage>
</organism>
<evidence type="ECO:0000256" key="1">
    <source>
        <dbReference type="ARBA" id="ARBA00023015"/>
    </source>
</evidence>
<reference evidence="5 6" key="1">
    <citation type="submission" date="2016-03" db="EMBL/GenBank/DDBJ databases">
        <authorList>
            <consortium name="Pathogen Informatics"/>
        </authorList>
    </citation>
    <scope>NUCLEOTIDE SEQUENCE [LARGE SCALE GENOMIC DNA]</scope>
    <source>
        <strain evidence="5 6">NCTC13364</strain>
    </source>
</reference>
<accession>A0A157P644</accession>
<dbReference type="InterPro" id="IPR036388">
    <property type="entry name" value="WH-like_DNA-bd_sf"/>
</dbReference>
<dbReference type="InterPro" id="IPR039425">
    <property type="entry name" value="RNA_pol_sigma-70-like"/>
</dbReference>
<dbReference type="GO" id="GO:0016987">
    <property type="term" value="F:sigma factor activity"/>
    <property type="evidence" value="ECO:0007669"/>
    <property type="project" value="UniProtKB-KW"/>
</dbReference>
<evidence type="ECO:0000256" key="3">
    <source>
        <dbReference type="ARBA" id="ARBA00023163"/>
    </source>
</evidence>
<dbReference type="Proteomes" id="UP000077037">
    <property type="component" value="Unassembled WGS sequence"/>
</dbReference>
<dbReference type="GO" id="GO:0006352">
    <property type="term" value="P:DNA-templated transcription initiation"/>
    <property type="evidence" value="ECO:0007669"/>
    <property type="project" value="InterPro"/>
</dbReference>
<dbReference type="Gene3D" id="1.10.10.10">
    <property type="entry name" value="Winged helix-like DNA-binding domain superfamily/Winged helix DNA-binding domain"/>
    <property type="match status" value="1"/>
</dbReference>
<name>A0A157P644_9BORD</name>
<dbReference type="Pfam" id="PF08281">
    <property type="entry name" value="Sigma70_r4_2"/>
    <property type="match status" value="1"/>
</dbReference>
<protein>
    <submittedName>
        <fullName evidence="5">ECF family sigma factor</fullName>
    </submittedName>
</protein>
<sequence>MPPAAKPRKDWLFHYAELLTKWRRGGRVRPEAEDAMQDTVVGMLEGGVGAIHDPRAYMSRGMSNRLVSWHRHATALEFSSLDDMDEVEHPAAVPADDGIRFRQLVDSLEAALAELPLKCRQVYIMCRLEGLTHTEIAHSMGLSRSMVEKYMTRSIRHINERMRDHAPH</sequence>
<dbReference type="PANTHER" id="PTHR43133:SF63">
    <property type="entry name" value="RNA POLYMERASE SIGMA FACTOR FECI-RELATED"/>
    <property type="match status" value="1"/>
</dbReference>
<dbReference type="CDD" id="cd06171">
    <property type="entry name" value="Sigma70_r4"/>
    <property type="match status" value="1"/>
</dbReference>